<keyword evidence="3" id="KW-1185">Reference proteome</keyword>
<dbReference type="RefSeq" id="WP_267144424.1">
    <property type="nucleotide sequence ID" value="NZ_JAODIL010000081.1"/>
</dbReference>
<dbReference type="Proteomes" id="UP001064262">
    <property type="component" value="Unassembled WGS sequence"/>
</dbReference>
<sequence>MDSVSQLVLGASVSMAAMGRKAPLWQAALVGAVCGTLPDMDVFVDHGDAIRNMTLHRTESHSLFWLTLVSPILAWLMAGVFGQRQQWVRWWVAVWLALITHPLLDLMTVYGTQLGLPFTDFPYAISSIYIVDPLYTLPLLICLVAALCLRGKRGLWWNTLGLTLSTLYLGWSMLAQSYATHQIKAEIARQHLAAEQLLVTPTAFNTLVWRVLVMTPEGYAEGFWSLLSPQRPLQLSHHPRGAELYQRYKGDWYVERVAWFSHGFFAMREQRGHLLITDLRMGEDPRYTFTFDLGKPVQQQQDVAATRQEMPRAPLASSFNLLWRRL</sequence>
<organism evidence="2 3">
    <name type="scientific">Winslowiella arboricola</name>
    <dbReference type="NCBI Taxonomy" id="2978220"/>
    <lineage>
        <taxon>Bacteria</taxon>
        <taxon>Pseudomonadati</taxon>
        <taxon>Pseudomonadota</taxon>
        <taxon>Gammaproteobacteria</taxon>
        <taxon>Enterobacterales</taxon>
        <taxon>Erwiniaceae</taxon>
        <taxon>Winslowiella</taxon>
    </lineage>
</organism>
<dbReference type="PANTHER" id="PTHR40031">
    <property type="entry name" value="HYPOTHETICAL MEMBRANE SPANNING PROTEIN"/>
    <property type="match status" value="1"/>
</dbReference>
<comment type="caution">
    <text evidence="2">The sequence shown here is derived from an EMBL/GenBank/DDBJ whole genome shotgun (WGS) entry which is preliminary data.</text>
</comment>
<dbReference type="EMBL" id="JAODIM010000043">
    <property type="protein sequence ID" value="MCU5780367.1"/>
    <property type="molecule type" value="Genomic_DNA"/>
</dbReference>
<dbReference type="PANTHER" id="PTHR40031:SF1">
    <property type="entry name" value="MEMBRANE-BOUND METAL-DEPENDENT HYDROLASE"/>
    <property type="match status" value="1"/>
</dbReference>
<dbReference type="Pfam" id="PF04307">
    <property type="entry name" value="YdjM"/>
    <property type="match status" value="1"/>
</dbReference>
<evidence type="ECO:0000256" key="1">
    <source>
        <dbReference type="SAM" id="Phobius"/>
    </source>
</evidence>
<protein>
    <submittedName>
        <fullName evidence="2">Metal-dependent hydrolase</fullName>
    </submittedName>
</protein>
<gene>
    <name evidence="2" type="ORF">N5923_23015</name>
</gene>
<name>A0A9J6Q291_9GAMM</name>
<dbReference type="InterPro" id="IPR007404">
    <property type="entry name" value="YdjM-like"/>
</dbReference>
<reference evidence="2" key="1">
    <citation type="submission" date="2022-09" db="EMBL/GenBank/DDBJ databases">
        <title>Winslowiella arboricola sp. nov., isolated from bleeding cankers on broadleaf hosts.</title>
        <authorList>
            <person name="Brady C."/>
            <person name="Kaur S."/>
            <person name="Crampton B."/>
            <person name="Maddock D."/>
            <person name="Arnold D."/>
            <person name="Denman S."/>
        </authorList>
    </citation>
    <scope>NUCLEOTIDE SEQUENCE</scope>
    <source>
        <strain evidence="2">BAC 15a-03b</strain>
    </source>
</reference>
<feature type="transmembrane region" description="Helical" evidence="1">
    <location>
        <begin position="124"/>
        <end position="148"/>
    </location>
</feature>
<feature type="transmembrane region" description="Helical" evidence="1">
    <location>
        <begin position="155"/>
        <end position="174"/>
    </location>
</feature>
<evidence type="ECO:0000313" key="3">
    <source>
        <dbReference type="Proteomes" id="UP001064262"/>
    </source>
</evidence>
<keyword evidence="1" id="KW-0812">Transmembrane</keyword>
<keyword evidence="2" id="KW-0378">Hydrolase</keyword>
<keyword evidence="1" id="KW-0472">Membrane</keyword>
<dbReference type="GO" id="GO:0016787">
    <property type="term" value="F:hydrolase activity"/>
    <property type="evidence" value="ECO:0007669"/>
    <property type="project" value="UniProtKB-KW"/>
</dbReference>
<keyword evidence="1" id="KW-1133">Transmembrane helix</keyword>
<proteinExistence type="predicted"/>
<dbReference type="InterPro" id="IPR053170">
    <property type="entry name" value="Transcription_regulator"/>
</dbReference>
<accession>A0A9J6Q291</accession>
<feature type="transmembrane region" description="Helical" evidence="1">
    <location>
        <begin position="63"/>
        <end position="81"/>
    </location>
</feature>
<feature type="transmembrane region" description="Helical" evidence="1">
    <location>
        <begin position="88"/>
        <end position="104"/>
    </location>
</feature>
<dbReference type="AlphaFoldDB" id="A0A9J6Q291"/>
<evidence type="ECO:0000313" key="2">
    <source>
        <dbReference type="EMBL" id="MCU5780367.1"/>
    </source>
</evidence>